<dbReference type="PANTHER" id="PTHR13707:SF60">
    <property type="entry name" value="ACETATE COA-TRANSFERASE SUBUNIT ALPHA"/>
    <property type="match status" value="1"/>
</dbReference>
<dbReference type="NCBIfam" id="TIGR02429">
    <property type="entry name" value="pcaI_scoA_fam"/>
    <property type="match status" value="1"/>
</dbReference>
<dbReference type="InterPro" id="IPR004163">
    <property type="entry name" value="CoA_transf_BS"/>
</dbReference>
<organism evidence="3 4">
    <name type="scientific">Alloiococcus otitis ATCC 51267</name>
    <dbReference type="NCBI Taxonomy" id="883081"/>
    <lineage>
        <taxon>Bacteria</taxon>
        <taxon>Bacillati</taxon>
        <taxon>Bacillota</taxon>
        <taxon>Bacilli</taxon>
        <taxon>Lactobacillales</taxon>
        <taxon>Carnobacteriaceae</taxon>
        <taxon>Alloiococcus</taxon>
    </lineage>
</organism>
<dbReference type="SMART" id="SM00882">
    <property type="entry name" value="CoA_trans"/>
    <property type="match status" value="1"/>
</dbReference>
<evidence type="ECO:0000256" key="1">
    <source>
        <dbReference type="ARBA" id="ARBA00005612"/>
    </source>
</evidence>
<dbReference type="Proteomes" id="UP000009875">
    <property type="component" value="Unassembled WGS sequence"/>
</dbReference>
<dbReference type="InterPro" id="IPR004165">
    <property type="entry name" value="CoA_trans_fam_I"/>
</dbReference>
<comment type="similarity">
    <text evidence="1">Belongs to the 3-oxoacid CoA-transferase subunit A family.</text>
</comment>
<dbReference type="EMBL" id="AGXA01000021">
    <property type="protein sequence ID" value="EKU93401.1"/>
    <property type="molecule type" value="Genomic_DNA"/>
</dbReference>
<keyword evidence="4" id="KW-1185">Reference proteome</keyword>
<reference evidence="3 4" key="1">
    <citation type="submission" date="2012-09" db="EMBL/GenBank/DDBJ databases">
        <title>The Genome Sequence of Alloiococcus otitis ATCC 51267.</title>
        <authorList>
            <consortium name="The Broad Institute Genome Sequencing Platform"/>
            <person name="Earl A."/>
            <person name="Ward D."/>
            <person name="Feldgarden M."/>
            <person name="Gevers D."/>
            <person name="Huys G."/>
            <person name="Walker B."/>
            <person name="Young S.K."/>
            <person name="Zeng Q."/>
            <person name="Gargeya S."/>
            <person name="Fitzgerald M."/>
            <person name="Haas B."/>
            <person name="Abouelleil A."/>
            <person name="Alvarado L."/>
            <person name="Arachchi H.M."/>
            <person name="Berlin A.M."/>
            <person name="Chapman S.B."/>
            <person name="Goldberg J."/>
            <person name="Griggs A."/>
            <person name="Gujja S."/>
            <person name="Hansen M."/>
            <person name="Howarth C."/>
            <person name="Imamovic A."/>
            <person name="Larimer J."/>
            <person name="McCowen C."/>
            <person name="Montmayeur A."/>
            <person name="Murphy C."/>
            <person name="Neiman D."/>
            <person name="Pearson M."/>
            <person name="Priest M."/>
            <person name="Roberts A."/>
            <person name="Saif S."/>
            <person name="Shea T."/>
            <person name="Sisk P."/>
            <person name="Sykes S."/>
            <person name="Wortman J."/>
            <person name="Nusbaum C."/>
            <person name="Birren B."/>
        </authorList>
    </citation>
    <scope>NUCLEOTIDE SEQUENCE [LARGE SCALE GENOMIC DNA]</scope>
    <source>
        <strain evidence="3 4">ATCC 51267</strain>
    </source>
</reference>
<proteinExistence type="inferred from homology"/>
<protein>
    <submittedName>
        <fullName evidence="3">3-oxoacid CoA-transferase, A subunit</fullName>
    </submittedName>
</protein>
<dbReference type="PANTHER" id="PTHR13707">
    <property type="entry name" value="KETOACID-COENZYME A TRANSFERASE"/>
    <property type="match status" value="1"/>
</dbReference>
<comment type="caution">
    <text evidence="3">The sequence shown here is derived from an EMBL/GenBank/DDBJ whole genome shotgun (WGS) entry which is preliminary data.</text>
</comment>
<sequence length="218" mass="23557">MTNKVISKQDAIKKIKDGSSVMIGGFGGVGCPYQLIDELIEQGVKDITMIVNDTATAEIGVGKLVANKQVKTLNATHIGTNTESVRQMNEGEMEVTLIPQGTLAERIRAAGYGIGGFLTPTGVGTEVAEDKDSFNIDGKDYILEKPLFADYALIYADRADEKGNLDYHGVTPNFNVVMAAAGKEVIVEAKEVVKERELNPDHIKVPHVYVDYIVKGEG</sequence>
<name>K9EC85_9LACT</name>
<dbReference type="Pfam" id="PF01144">
    <property type="entry name" value="CoA_trans"/>
    <property type="match status" value="1"/>
</dbReference>
<gene>
    <name evidence="3" type="ORF">HMPREF9698_01149</name>
</gene>
<dbReference type="RefSeq" id="WP_003778282.1">
    <property type="nucleotide sequence ID" value="NZ_JH992959.1"/>
</dbReference>
<dbReference type="eggNOG" id="COG1788">
    <property type="taxonomic scope" value="Bacteria"/>
</dbReference>
<dbReference type="InterPro" id="IPR012792">
    <property type="entry name" value="3-oxoacid_CoA-transf_A"/>
</dbReference>
<dbReference type="Gene3D" id="3.40.1080.10">
    <property type="entry name" value="Glutaconate Coenzyme A-transferase"/>
    <property type="match status" value="1"/>
</dbReference>
<dbReference type="HOGENOM" id="CLU_019942_2_1_9"/>
<dbReference type="AlphaFoldDB" id="K9EC85"/>
<evidence type="ECO:0000256" key="2">
    <source>
        <dbReference type="ARBA" id="ARBA00022679"/>
    </source>
</evidence>
<dbReference type="InterPro" id="IPR037171">
    <property type="entry name" value="NagB/RpiA_transferase-like"/>
</dbReference>
<dbReference type="PROSITE" id="PS01273">
    <property type="entry name" value="COA_TRANSF_1"/>
    <property type="match status" value="1"/>
</dbReference>
<dbReference type="SUPFAM" id="SSF100950">
    <property type="entry name" value="NagB/RpiA/CoA transferase-like"/>
    <property type="match status" value="1"/>
</dbReference>
<evidence type="ECO:0000313" key="3">
    <source>
        <dbReference type="EMBL" id="EKU93401.1"/>
    </source>
</evidence>
<keyword evidence="2 3" id="KW-0808">Transferase</keyword>
<dbReference type="OrthoDB" id="9777193at2"/>
<dbReference type="GO" id="GO:0008410">
    <property type="term" value="F:CoA-transferase activity"/>
    <property type="evidence" value="ECO:0007669"/>
    <property type="project" value="InterPro"/>
</dbReference>
<dbReference type="PROSITE" id="PS51257">
    <property type="entry name" value="PROKAR_LIPOPROTEIN"/>
    <property type="match status" value="1"/>
</dbReference>
<evidence type="ECO:0000313" key="4">
    <source>
        <dbReference type="Proteomes" id="UP000009875"/>
    </source>
</evidence>
<accession>K9EC85</accession>
<dbReference type="STRING" id="883081.HMPREF9698_01149"/>